<protein>
    <submittedName>
        <fullName evidence="1">Uncharacterized protein</fullName>
    </submittedName>
</protein>
<proteinExistence type="predicted"/>
<evidence type="ECO:0000313" key="1">
    <source>
        <dbReference type="EMBL" id="KAB7503013.1"/>
    </source>
</evidence>
<dbReference type="PANTHER" id="PTHR37686:SF1">
    <property type="entry name" value="LD36006P"/>
    <property type="match status" value="1"/>
</dbReference>
<dbReference type="AlphaFoldDB" id="A0A5N5T8N4"/>
<organism evidence="1 2">
    <name type="scientific">Armadillidium nasatum</name>
    <dbReference type="NCBI Taxonomy" id="96803"/>
    <lineage>
        <taxon>Eukaryota</taxon>
        <taxon>Metazoa</taxon>
        <taxon>Ecdysozoa</taxon>
        <taxon>Arthropoda</taxon>
        <taxon>Crustacea</taxon>
        <taxon>Multicrustacea</taxon>
        <taxon>Malacostraca</taxon>
        <taxon>Eumalacostraca</taxon>
        <taxon>Peracarida</taxon>
        <taxon>Isopoda</taxon>
        <taxon>Oniscidea</taxon>
        <taxon>Crinocheta</taxon>
        <taxon>Armadillidiidae</taxon>
        <taxon>Armadillidium</taxon>
    </lineage>
</organism>
<keyword evidence="2" id="KW-1185">Reference proteome</keyword>
<reference evidence="1 2" key="1">
    <citation type="journal article" date="2019" name="PLoS Biol.">
        <title>Sex chromosomes control vertical transmission of feminizing Wolbachia symbionts in an isopod.</title>
        <authorList>
            <person name="Becking T."/>
            <person name="Chebbi M.A."/>
            <person name="Giraud I."/>
            <person name="Moumen B."/>
            <person name="Laverre T."/>
            <person name="Caubet Y."/>
            <person name="Peccoud J."/>
            <person name="Gilbert C."/>
            <person name="Cordaux R."/>
        </authorList>
    </citation>
    <scope>NUCLEOTIDE SEQUENCE [LARGE SCALE GENOMIC DNA]</scope>
    <source>
        <strain evidence="1">ANa2</strain>
        <tissue evidence="1">Whole body excluding digestive tract and cuticle</tissue>
    </source>
</reference>
<dbReference type="OrthoDB" id="10003277at2759"/>
<dbReference type="EMBL" id="SEYY01006053">
    <property type="protein sequence ID" value="KAB7503013.1"/>
    <property type="molecule type" value="Genomic_DNA"/>
</dbReference>
<gene>
    <name evidence="1" type="ORF">Anas_11001</name>
</gene>
<evidence type="ECO:0000313" key="2">
    <source>
        <dbReference type="Proteomes" id="UP000326759"/>
    </source>
</evidence>
<comment type="caution">
    <text evidence="1">The sequence shown here is derived from an EMBL/GenBank/DDBJ whole genome shotgun (WGS) entry which is preliminary data.</text>
</comment>
<accession>A0A5N5T8N4</accession>
<feature type="non-terminal residue" evidence="1">
    <location>
        <position position="158"/>
    </location>
</feature>
<name>A0A5N5T8N4_9CRUS</name>
<dbReference type="Proteomes" id="UP000326759">
    <property type="component" value="Unassembled WGS sequence"/>
</dbReference>
<dbReference type="PANTHER" id="PTHR37686">
    <property type="entry name" value="LD36006P"/>
    <property type="match status" value="1"/>
</dbReference>
<sequence>MFGDYAGLASLIFTEIFSPEFLTPLEENDTMFQMEVQGVNLSRYTEMIRCLPERSDLDDKIIIHTPRGNIKIHTPYLDLSSFTPLVRHSVPTSKTQKTSLAARLSLRLNPGCRLAGASRVPEKLLIPPPIPHPAHIAVIIHNRDAIEQITLDDTLTLQ</sequence>